<feature type="transmembrane region" description="Helical" evidence="1">
    <location>
        <begin position="52"/>
        <end position="69"/>
    </location>
</feature>
<evidence type="ECO:0000256" key="1">
    <source>
        <dbReference type="SAM" id="Phobius"/>
    </source>
</evidence>
<proteinExistence type="predicted"/>
<dbReference type="OrthoDB" id="3855413at2"/>
<dbReference type="RefSeq" id="WP_114030088.1">
    <property type="nucleotide sequence ID" value="NZ_QOIL01000009.1"/>
</dbReference>
<evidence type="ECO:0000313" key="3">
    <source>
        <dbReference type="Proteomes" id="UP000253094"/>
    </source>
</evidence>
<name>A0A367FKA9_9ACTN</name>
<keyword evidence="1" id="KW-1133">Transmembrane helix</keyword>
<dbReference type="AlphaFoldDB" id="A0A367FKA9"/>
<keyword evidence="1" id="KW-0472">Membrane</keyword>
<gene>
    <name evidence="2" type="ORF">DQ384_18245</name>
</gene>
<comment type="caution">
    <text evidence="2">The sequence shown here is derived from an EMBL/GenBank/DDBJ whole genome shotgun (WGS) entry which is preliminary data.</text>
</comment>
<keyword evidence="3" id="KW-1185">Reference proteome</keyword>
<keyword evidence="1" id="KW-0812">Transmembrane</keyword>
<accession>A0A367FKA9</accession>
<dbReference type="Proteomes" id="UP000253094">
    <property type="component" value="Unassembled WGS sequence"/>
</dbReference>
<protein>
    <submittedName>
        <fullName evidence="2">Uncharacterized protein</fullName>
    </submittedName>
</protein>
<evidence type="ECO:0000313" key="2">
    <source>
        <dbReference type="EMBL" id="RCG30147.1"/>
    </source>
</evidence>
<organism evidence="2 3">
    <name type="scientific">Sphaerisporangium album</name>
    <dbReference type="NCBI Taxonomy" id="509200"/>
    <lineage>
        <taxon>Bacteria</taxon>
        <taxon>Bacillati</taxon>
        <taxon>Actinomycetota</taxon>
        <taxon>Actinomycetes</taxon>
        <taxon>Streptosporangiales</taxon>
        <taxon>Streptosporangiaceae</taxon>
        <taxon>Sphaerisporangium</taxon>
    </lineage>
</organism>
<reference evidence="2 3" key="1">
    <citation type="submission" date="2018-06" db="EMBL/GenBank/DDBJ databases">
        <title>Sphaerisporangium craniellae sp. nov., isolated from a marine sponge in the South China Sea.</title>
        <authorList>
            <person name="Li L."/>
        </authorList>
    </citation>
    <scope>NUCLEOTIDE SEQUENCE [LARGE SCALE GENOMIC DNA]</scope>
    <source>
        <strain evidence="2 3">CCTCC AA 208026</strain>
    </source>
</reference>
<dbReference type="EMBL" id="QOIL01000009">
    <property type="protein sequence ID" value="RCG30147.1"/>
    <property type="molecule type" value="Genomic_DNA"/>
</dbReference>
<sequence>MSQPPGRSAGRYHVTLNTDGKRHPLENALTLAALSCGLIAFMSGLFVPVHVVASWAGVLGFVGGLYAQYVSATTAERSLNIVAIVASFVGTALGIYHGGFIP</sequence>
<feature type="transmembrane region" description="Helical" evidence="1">
    <location>
        <begin position="81"/>
        <end position="101"/>
    </location>
</feature>